<keyword evidence="5" id="KW-1185">Reference proteome</keyword>
<evidence type="ECO:0000313" key="4">
    <source>
        <dbReference type="EMBL" id="UUT35837.1"/>
    </source>
</evidence>
<dbReference type="CDD" id="cd00060">
    <property type="entry name" value="FHA"/>
    <property type="match status" value="1"/>
</dbReference>
<sequence>MGSALAAARAPGDDGPGGRAAGSRSSAPAPSAAASPAPTPPTAPASPAVPAAGTATLVLETGERIAVAGDGVLLGRAPARARGDAELLPVPIADTTKSVSKTHVAVHRIDGVWAAEDRHSTNGSAIVRDGTQHELLPGRPLPLRDGDELRFGDRRARFQTD</sequence>
<gene>
    <name evidence="4" type="ORF">L2X98_21920</name>
</gene>
<dbReference type="Proteomes" id="UP001054811">
    <property type="component" value="Chromosome"/>
</dbReference>
<keyword evidence="1" id="KW-0597">Phosphoprotein</keyword>
<feature type="compositionally biased region" description="Low complexity" evidence="2">
    <location>
        <begin position="21"/>
        <end position="36"/>
    </location>
</feature>
<evidence type="ECO:0000256" key="2">
    <source>
        <dbReference type="SAM" id="MobiDB-lite"/>
    </source>
</evidence>
<dbReference type="InterPro" id="IPR000253">
    <property type="entry name" value="FHA_dom"/>
</dbReference>
<organism evidence="4 5">
    <name type="scientific">Microbacterium elymi</name>
    <dbReference type="NCBI Taxonomy" id="2909587"/>
    <lineage>
        <taxon>Bacteria</taxon>
        <taxon>Bacillati</taxon>
        <taxon>Actinomycetota</taxon>
        <taxon>Actinomycetes</taxon>
        <taxon>Micrococcales</taxon>
        <taxon>Microbacteriaceae</taxon>
        <taxon>Microbacterium</taxon>
    </lineage>
</organism>
<evidence type="ECO:0000313" key="5">
    <source>
        <dbReference type="Proteomes" id="UP001054811"/>
    </source>
</evidence>
<proteinExistence type="predicted"/>
<evidence type="ECO:0000256" key="1">
    <source>
        <dbReference type="ARBA" id="ARBA00022553"/>
    </source>
</evidence>
<evidence type="ECO:0000259" key="3">
    <source>
        <dbReference type="PROSITE" id="PS50006"/>
    </source>
</evidence>
<name>A0ABY5NL06_9MICO</name>
<dbReference type="PROSITE" id="PS50006">
    <property type="entry name" value="FHA_DOMAIN"/>
    <property type="match status" value="1"/>
</dbReference>
<accession>A0ABY5NL06</accession>
<dbReference type="EMBL" id="CP091139">
    <property type="protein sequence ID" value="UUT35837.1"/>
    <property type="molecule type" value="Genomic_DNA"/>
</dbReference>
<feature type="domain" description="FHA" evidence="3">
    <location>
        <begin position="72"/>
        <end position="126"/>
    </location>
</feature>
<dbReference type="InterPro" id="IPR008984">
    <property type="entry name" value="SMAD_FHA_dom_sf"/>
</dbReference>
<reference evidence="4" key="1">
    <citation type="submission" date="2022-01" db="EMBL/GenBank/DDBJ databases">
        <title>Microbacterium eymi and Microbacterium rhizovicinus sp. nov., isolated from the rhizospheric soil of Elymus tsukushiensis, a plant native to the Dokdo Islands, Republic of Korea.</title>
        <authorList>
            <person name="Hwang Y.J."/>
        </authorList>
    </citation>
    <scope>NUCLEOTIDE SEQUENCE</scope>
    <source>
        <strain evidence="4">KUDC0405</strain>
    </source>
</reference>
<dbReference type="RefSeq" id="WP_259612465.1">
    <property type="nucleotide sequence ID" value="NZ_CP091139.2"/>
</dbReference>
<feature type="compositionally biased region" description="Low complexity" evidence="2">
    <location>
        <begin position="1"/>
        <end position="10"/>
    </location>
</feature>
<protein>
    <submittedName>
        <fullName evidence="4">FHA domain-containing protein</fullName>
    </submittedName>
</protein>
<dbReference type="Gene3D" id="2.60.200.20">
    <property type="match status" value="1"/>
</dbReference>
<dbReference type="SUPFAM" id="SSF49879">
    <property type="entry name" value="SMAD/FHA domain"/>
    <property type="match status" value="1"/>
</dbReference>
<dbReference type="Pfam" id="PF00498">
    <property type="entry name" value="FHA"/>
    <property type="match status" value="1"/>
</dbReference>
<feature type="region of interest" description="Disordered" evidence="2">
    <location>
        <begin position="1"/>
        <end position="49"/>
    </location>
</feature>